<name>A0AAX4G6Q3_9CAUD</name>
<keyword evidence="2" id="KW-1185">Reference proteome</keyword>
<evidence type="ECO:0000313" key="2">
    <source>
        <dbReference type="Proteomes" id="UP001305174"/>
    </source>
</evidence>
<organism evidence="1 2">
    <name type="scientific">Pseudomonas phage vB_PseuGesM_254</name>
    <dbReference type="NCBI Taxonomy" id="3092638"/>
    <lineage>
        <taxon>Viruses</taxon>
        <taxon>Duplodnaviria</taxon>
        <taxon>Heunggongvirae</taxon>
        <taxon>Uroviricota</taxon>
        <taxon>Caudoviricetes</taxon>
        <taxon>Vandenendeviridae</taxon>
        <taxon>Chemalvirus</taxon>
        <taxon>Chemalvirus PseuGes254</taxon>
    </lineage>
</organism>
<dbReference type="EMBL" id="OR575930">
    <property type="protein sequence ID" value="WOZ57580.1"/>
    <property type="molecule type" value="Genomic_DNA"/>
</dbReference>
<evidence type="ECO:0000313" key="1">
    <source>
        <dbReference type="EMBL" id="WOZ57580.1"/>
    </source>
</evidence>
<reference evidence="2" key="1">
    <citation type="submission" date="2024-05" db="EMBL/GenBank/DDBJ databases">
        <authorList>
            <person name="Tikunov A.Y."/>
            <person name="Morozova V.V."/>
            <person name="Kozlova Y.N."/>
            <person name="Tikunova N.V."/>
            <person name="Babkin I.V."/>
        </authorList>
    </citation>
    <scope>NUCLEOTIDE SEQUENCE [LARGE SCALE GENOMIC DNA]</scope>
</reference>
<accession>A0AAX4G6Q3</accession>
<proteinExistence type="predicted"/>
<sequence>MALVYRVLNSKGSGMYQGGFYFDACTDEDGRADKAAHTAHIQPNPHGDSELRDKWCDLDYEVRSELLFGFSSLEQLQCWIHKHTWRKKMNELGGKIAVFEVPDAHLLTGECQVVFNPQAVTHLHNLNVETFEVLQ</sequence>
<protein>
    <submittedName>
        <fullName evidence="1">Uncharacterized protein</fullName>
    </submittedName>
</protein>
<dbReference type="Proteomes" id="UP001305174">
    <property type="component" value="Segment"/>
</dbReference>